<evidence type="ECO:0000313" key="2">
    <source>
        <dbReference type="EMBL" id="KAF9443020.1"/>
    </source>
</evidence>
<protein>
    <submittedName>
        <fullName evidence="2">Uncharacterized protein</fullName>
    </submittedName>
</protein>
<gene>
    <name evidence="2" type="ORF">P691DRAFT_809625</name>
</gene>
<dbReference type="Proteomes" id="UP000807342">
    <property type="component" value="Unassembled WGS sequence"/>
</dbReference>
<name>A0A9P6BYZ6_9AGAR</name>
<dbReference type="EMBL" id="MU151531">
    <property type="protein sequence ID" value="KAF9443020.1"/>
    <property type="molecule type" value="Genomic_DNA"/>
</dbReference>
<proteinExistence type="predicted"/>
<organism evidence="2 3">
    <name type="scientific">Macrolepiota fuliginosa MF-IS2</name>
    <dbReference type="NCBI Taxonomy" id="1400762"/>
    <lineage>
        <taxon>Eukaryota</taxon>
        <taxon>Fungi</taxon>
        <taxon>Dikarya</taxon>
        <taxon>Basidiomycota</taxon>
        <taxon>Agaricomycotina</taxon>
        <taxon>Agaricomycetes</taxon>
        <taxon>Agaricomycetidae</taxon>
        <taxon>Agaricales</taxon>
        <taxon>Agaricineae</taxon>
        <taxon>Agaricaceae</taxon>
        <taxon>Macrolepiota</taxon>
    </lineage>
</organism>
<sequence length="75" mass="8006">MPGTIAETVGFGKNYGLIISPIVTMNQALTSVLIIHQVALGRAFSHQGEEKFEGTTPLAFRGSEGNMQDLSDRGV</sequence>
<comment type="caution">
    <text evidence="2">The sequence shown here is derived from an EMBL/GenBank/DDBJ whole genome shotgun (WGS) entry which is preliminary data.</text>
</comment>
<reference evidence="2" key="1">
    <citation type="submission" date="2020-11" db="EMBL/GenBank/DDBJ databases">
        <authorList>
            <consortium name="DOE Joint Genome Institute"/>
            <person name="Ahrendt S."/>
            <person name="Riley R."/>
            <person name="Andreopoulos W."/>
            <person name="Labutti K."/>
            <person name="Pangilinan J."/>
            <person name="Ruiz-Duenas F.J."/>
            <person name="Barrasa J.M."/>
            <person name="Sanchez-Garcia M."/>
            <person name="Camarero S."/>
            <person name="Miyauchi S."/>
            <person name="Serrano A."/>
            <person name="Linde D."/>
            <person name="Babiker R."/>
            <person name="Drula E."/>
            <person name="Ayuso-Fernandez I."/>
            <person name="Pacheco R."/>
            <person name="Padilla G."/>
            <person name="Ferreira P."/>
            <person name="Barriuso J."/>
            <person name="Kellner H."/>
            <person name="Castanera R."/>
            <person name="Alfaro M."/>
            <person name="Ramirez L."/>
            <person name="Pisabarro A.G."/>
            <person name="Kuo A."/>
            <person name="Tritt A."/>
            <person name="Lipzen A."/>
            <person name="He G."/>
            <person name="Yan M."/>
            <person name="Ng V."/>
            <person name="Cullen D."/>
            <person name="Martin F."/>
            <person name="Rosso M.-N."/>
            <person name="Henrissat B."/>
            <person name="Hibbett D."/>
            <person name="Martinez A.T."/>
            <person name="Grigoriev I.V."/>
        </authorList>
    </citation>
    <scope>NUCLEOTIDE SEQUENCE</scope>
    <source>
        <strain evidence="2">MF-IS2</strain>
    </source>
</reference>
<evidence type="ECO:0000256" key="1">
    <source>
        <dbReference type="SAM" id="MobiDB-lite"/>
    </source>
</evidence>
<feature type="region of interest" description="Disordered" evidence="1">
    <location>
        <begin position="55"/>
        <end position="75"/>
    </location>
</feature>
<dbReference type="OrthoDB" id="3061602at2759"/>
<accession>A0A9P6BYZ6</accession>
<keyword evidence="3" id="KW-1185">Reference proteome</keyword>
<dbReference type="AlphaFoldDB" id="A0A9P6BYZ6"/>
<evidence type="ECO:0000313" key="3">
    <source>
        <dbReference type="Proteomes" id="UP000807342"/>
    </source>
</evidence>